<dbReference type="PANTHER" id="PTHR46586:SF3">
    <property type="entry name" value="ANKYRIN REPEAT-CONTAINING PROTEIN"/>
    <property type="match status" value="1"/>
</dbReference>
<name>A0AAV1UXA2_9STRA</name>
<evidence type="ECO:0008006" key="4">
    <source>
        <dbReference type="Google" id="ProtNLM"/>
    </source>
</evidence>
<dbReference type="SUPFAM" id="SSF48403">
    <property type="entry name" value="Ankyrin repeat"/>
    <property type="match status" value="1"/>
</dbReference>
<dbReference type="Gene3D" id="1.25.40.20">
    <property type="entry name" value="Ankyrin repeat-containing domain"/>
    <property type="match status" value="1"/>
</dbReference>
<dbReference type="EMBL" id="CAKLBY020000229">
    <property type="protein sequence ID" value="CAK7938328.1"/>
    <property type="molecule type" value="Genomic_DNA"/>
</dbReference>
<sequence>MTSPLLDPPPTCSHPAASTRVLTNRSLFRYIMDFIDGVPGSVVSLVIDSQWTSQNVPWVSARGSLPRAAIQRGDLATLMHLKTLSTSRRFQSTRELVFDDRTIRCAVEFGRLEILKYLADTGMLQADTTSRRRETFIDGSKLMGWAVRYSDVLNSTSKLDIIQWVADNYSVSALAQVKTDDLSRACAPVLMYLKMRWLATKALEDPRLVDLMANMGKMDVLRVLLDREDGEMEVVRCTSDAMDGAAANGHLAVVQYLHDQRAVGCTVKAMDSAARNGYLEVVRFLHTRRTEGCTVAAMNGAARNGHLDVVQFLHGHRSEGCSTAAMDGAAAGGFLSIMQFLHENRSEGCTTKAMDGAAQSGHLEVVRYLHTQRKDGCTTDAMDGAALVGNLPIIIFLHNNRKEGCTTKAVDGAAWRGHLDVVKFLVINRAEGCTSKAIDIACQNGYLNIVRVLNEQGNALCTTAAMDAAASGGYLEIVKYLHENRVEGCTKDAMTKAAINGHSNIVRFLGEYRHEGPHGFALERVAGRGNYECVDALVRFSIRGCLFEARLAAVQAGHTRVVESLSTWMNPEVQTCSSIHYHVLPGPRWCQKQSQPEHQFEANSVKGVNESHKEEQSANGLKTSRWWPRSS</sequence>
<dbReference type="PANTHER" id="PTHR46586">
    <property type="entry name" value="ANKYRIN REPEAT-CONTAINING PROTEIN"/>
    <property type="match status" value="1"/>
</dbReference>
<reference evidence="2" key="1">
    <citation type="submission" date="2024-01" db="EMBL/GenBank/DDBJ databases">
        <authorList>
            <person name="Webb A."/>
        </authorList>
    </citation>
    <scope>NUCLEOTIDE SEQUENCE</scope>
    <source>
        <strain evidence="2">Pm1</strain>
    </source>
</reference>
<dbReference type="AlphaFoldDB" id="A0AAV1UXA2"/>
<evidence type="ECO:0000313" key="3">
    <source>
        <dbReference type="Proteomes" id="UP001162060"/>
    </source>
</evidence>
<dbReference type="InterPro" id="IPR052050">
    <property type="entry name" value="SecEffector_AnkRepeat"/>
</dbReference>
<feature type="region of interest" description="Disordered" evidence="1">
    <location>
        <begin position="595"/>
        <end position="631"/>
    </location>
</feature>
<comment type="caution">
    <text evidence="2">The sequence shown here is derived from an EMBL/GenBank/DDBJ whole genome shotgun (WGS) entry which is preliminary data.</text>
</comment>
<dbReference type="Proteomes" id="UP001162060">
    <property type="component" value="Unassembled WGS sequence"/>
</dbReference>
<evidence type="ECO:0000256" key="1">
    <source>
        <dbReference type="SAM" id="MobiDB-lite"/>
    </source>
</evidence>
<organism evidence="2 3">
    <name type="scientific">Peronospora matthiolae</name>
    <dbReference type="NCBI Taxonomy" id="2874970"/>
    <lineage>
        <taxon>Eukaryota</taxon>
        <taxon>Sar</taxon>
        <taxon>Stramenopiles</taxon>
        <taxon>Oomycota</taxon>
        <taxon>Peronosporomycetes</taxon>
        <taxon>Peronosporales</taxon>
        <taxon>Peronosporaceae</taxon>
        <taxon>Peronospora</taxon>
    </lineage>
</organism>
<protein>
    <recommendedName>
        <fullName evidence="4">Ankyrin repeat protein</fullName>
    </recommendedName>
</protein>
<dbReference type="Pfam" id="PF12796">
    <property type="entry name" value="Ank_2"/>
    <property type="match status" value="1"/>
</dbReference>
<proteinExistence type="predicted"/>
<dbReference type="InterPro" id="IPR002110">
    <property type="entry name" value="Ankyrin_rpt"/>
</dbReference>
<gene>
    <name evidence="2" type="ORF">PM001_LOCUS23478</name>
</gene>
<evidence type="ECO:0000313" key="2">
    <source>
        <dbReference type="EMBL" id="CAK7938328.1"/>
    </source>
</evidence>
<accession>A0AAV1UXA2</accession>
<dbReference type="InterPro" id="IPR036770">
    <property type="entry name" value="Ankyrin_rpt-contain_sf"/>
</dbReference>